<dbReference type="AlphaFoldDB" id="A0A4S8N0N3"/>
<sequence length="187" mass="20239">MSKPAIDPQKTNAGIAVDPHTLERVVPESKRADGSVRKQLKIRPGFTPQEDVSRFRGSRQAQMDANTLPKGHIIGWVAPSAAASKEGQGSKPMSKSAKKNAKRKEKREEKKNEIIKDSWEDDDDDASPPPKKAQPKSASTPSNEAQTVDASNSADTSDPKTSSTSQTDASKPDADSLYKDMGKLKVQ</sequence>
<dbReference type="GO" id="GO:0035145">
    <property type="term" value="C:exon-exon junction complex"/>
    <property type="evidence" value="ECO:0007669"/>
    <property type="project" value="TreeGrafter"/>
</dbReference>
<protein>
    <recommendedName>
        <fullName evidence="2">WIBG Mago-binding domain-containing protein</fullName>
    </recommendedName>
</protein>
<feature type="domain" description="WIBG Mago-binding" evidence="2">
    <location>
        <begin position="22"/>
        <end position="48"/>
    </location>
</feature>
<gene>
    <name evidence="3" type="ORF">K435DRAFT_959168</name>
</gene>
<dbReference type="InterPro" id="IPR039333">
    <property type="entry name" value="PYM1"/>
</dbReference>
<feature type="compositionally biased region" description="Basic residues" evidence="1">
    <location>
        <begin position="96"/>
        <end position="105"/>
    </location>
</feature>
<evidence type="ECO:0000259" key="2">
    <source>
        <dbReference type="SMART" id="SM01273"/>
    </source>
</evidence>
<dbReference type="InterPro" id="IPR036348">
    <property type="entry name" value="WIBG_N_sf"/>
</dbReference>
<proteinExistence type="predicted"/>
<dbReference type="GO" id="GO:0005737">
    <property type="term" value="C:cytoplasm"/>
    <property type="evidence" value="ECO:0007669"/>
    <property type="project" value="TreeGrafter"/>
</dbReference>
<dbReference type="PANTHER" id="PTHR22959:SF0">
    <property type="entry name" value="PARTNER OF Y14 AND MAGO"/>
    <property type="match status" value="1"/>
</dbReference>
<name>A0A4S8N0N3_DENBC</name>
<feature type="compositionally biased region" description="Basic and acidic residues" evidence="1">
    <location>
        <begin position="20"/>
        <end position="36"/>
    </location>
</feature>
<dbReference type="SMART" id="SM01273">
    <property type="entry name" value="Mago-bind"/>
    <property type="match status" value="1"/>
</dbReference>
<dbReference type="PANTHER" id="PTHR22959">
    <property type="entry name" value="PYM PROTEIN"/>
    <property type="match status" value="1"/>
</dbReference>
<evidence type="ECO:0000313" key="3">
    <source>
        <dbReference type="EMBL" id="THV08629.1"/>
    </source>
</evidence>
<accession>A0A4S8N0N3</accession>
<dbReference type="SUPFAM" id="SSF101931">
    <property type="entry name" value="Pym (Within the bgcn gene intron protein, WIBG), N-terminal domain"/>
    <property type="match status" value="1"/>
</dbReference>
<feature type="compositionally biased region" description="Basic and acidic residues" evidence="1">
    <location>
        <begin position="106"/>
        <end position="118"/>
    </location>
</feature>
<dbReference type="InterPro" id="IPR015362">
    <property type="entry name" value="WIBG_mago-bd"/>
</dbReference>
<keyword evidence="4" id="KW-1185">Reference proteome</keyword>
<reference evidence="3 4" key="1">
    <citation type="journal article" date="2019" name="Nat. Ecol. Evol.">
        <title>Megaphylogeny resolves global patterns of mushroom evolution.</title>
        <authorList>
            <person name="Varga T."/>
            <person name="Krizsan K."/>
            <person name="Foldi C."/>
            <person name="Dima B."/>
            <person name="Sanchez-Garcia M."/>
            <person name="Sanchez-Ramirez S."/>
            <person name="Szollosi G.J."/>
            <person name="Szarkandi J.G."/>
            <person name="Papp V."/>
            <person name="Albert L."/>
            <person name="Andreopoulos W."/>
            <person name="Angelini C."/>
            <person name="Antonin V."/>
            <person name="Barry K.W."/>
            <person name="Bougher N.L."/>
            <person name="Buchanan P."/>
            <person name="Buyck B."/>
            <person name="Bense V."/>
            <person name="Catcheside P."/>
            <person name="Chovatia M."/>
            <person name="Cooper J."/>
            <person name="Damon W."/>
            <person name="Desjardin D."/>
            <person name="Finy P."/>
            <person name="Geml J."/>
            <person name="Haridas S."/>
            <person name="Hughes K."/>
            <person name="Justo A."/>
            <person name="Karasinski D."/>
            <person name="Kautmanova I."/>
            <person name="Kiss B."/>
            <person name="Kocsube S."/>
            <person name="Kotiranta H."/>
            <person name="LaButti K.M."/>
            <person name="Lechner B.E."/>
            <person name="Liimatainen K."/>
            <person name="Lipzen A."/>
            <person name="Lukacs Z."/>
            <person name="Mihaltcheva S."/>
            <person name="Morgado L.N."/>
            <person name="Niskanen T."/>
            <person name="Noordeloos M.E."/>
            <person name="Ohm R.A."/>
            <person name="Ortiz-Santana B."/>
            <person name="Ovrebo C."/>
            <person name="Racz N."/>
            <person name="Riley R."/>
            <person name="Savchenko A."/>
            <person name="Shiryaev A."/>
            <person name="Soop K."/>
            <person name="Spirin V."/>
            <person name="Szebenyi C."/>
            <person name="Tomsovsky M."/>
            <person name="Tulloss R.E."/>
            <person name="Uehling J."/>
            <person name="Grigoriev I.V."/>
            <person name="Vagvolgyi C."/>
            <person name="Papp T."/>
            <person name="Martin F.M."/>
            <person name="Miettinen O."/>
            <person name="Hibbett D.S."/>
            <person name="Nagy L.G."/>
        </authorList>
    </citation>
    <scope>NUCLEOTIDE SEQUENCE [LARGE SCALE GENOMIC DNA]</scope>
    <source>
        <strain evidence="3 4">CBS 962.96</strain>
    </source>
</reference>
<dbReference type="GO" id="GO:1903259">
    <property type="term" value="P:exon-exon junction complex disassembly"/>
    <property type="evidence" value="ECO:0007669"/>
    <property type="project" value="InterPro"/>
</dbReference>
<dbReference type="EMBL" id="ML179035">
    <property type="protein sequence ID" value="THV08629.1"/>
    <property type="molecule type" value="Genomic_DNA"/>
</dbReference>
<dbReference type="OrthoDB" id="21625at2759"/>
<dbReference type="Pfam" id="PF09282">
    <property type="entry name" value="Mago-bind"/>
    <property type="match status" value="1"/>
</dbReference>
<evidence type="ECO:0000256" key="1">
    <source>
        <dbReference type="SAM" id="MobiDB-lite"/>
    </source>
</evidence>
<feature type="compositionally biased region" description="Polar residues" evidence="1">
    <location>
        <begin position="143"/>
        <end position="169"/>
    </location>
</feature>
<dbReference type="Proteomes" id="UP000297245">
    <property type="component" value="Unassembled WGS sequence"/>
</dbReference>
<evidence type="ECO:0000313" key="4">
    <source>
        <dbReference type="Proteomes" id="UP000297245"/>
    </source>
</evidence>
<feature type="region of interest" description="Disordered" evidence="1">
    <location>
        <begin position="1"/>
        <end position="187"/>
    </location>
</feature>
<organism evidence="3 4">
    <name type="scientific">Dendrothele bispora (strain CBS 962.96)</name>
    <dbReference type="NCBI Taxonomy" id="1314807"/>
    <lineage>
        <taxon>Eukaryota</taxon>
        <taxon>Fungi</taxon>
        <taxon>Dikarya</taxon>
        <taxon>Basidiomycota</taxon>
        <taxon>Agaricomycotina</taxon>
        <taxon>Agaricomycetes</taxon>
        <taxon>Agaricomycetidae</taxon>
        <taxon>Agaricales</taxon>
        <taxon>Agaricales incertae sedis</taxon>
        <taxon>Dendrothele</taxon>
    </lineage>
</organism>
<dbReference type="GO" id="GO:0003723">
    <property type="term" value="F:RNA binding"/>
    <property type="evidence" value="ECO:0007669"/>
    <property type="project" value="TreeGrafter"/>
</dbReference>
<feature type="compositionally biased region" description="Basic and acidic residues" evidence="1">
    <location>
        <begin position="170"/>
        <end position="187"/>
    </location>
</feature>